<sequence length="490" mass="54593">MLYTAAFVCLHVSVHVLLYALPRWLWIVCVRWPLQVLSVLLGIRFFTHDPKHERRVHILGLTGSSSLSPRVCLRDRFGITEAQLSNLVLHHKTASSSSGDASPAWWRYNGPLYNGHVHTILGALRPLLDLRVPARETVPSYDGNPTCLDWWFPTDGDTAATAASGGAAIMCVRALVVILPGLMGSSREFYVRRMARQLLRSNMVVCVLNARGVADTPLERPQIFSALFTKDLRHIMQTHLTREKVQERLLRRTPPLQTDDINKGAVPIIGVGFSLGGLILTNYVSEQGEAQVPSGFDAVYSITSPHNVSDSAAALRMPLARLLYNSALHKGPHAYYERHKHVLQHLPGVDKKIFMDDASLFVERLRTLQDFDELITGPHFGYPGAEAYYAAASSFLRLHHSRTPQVCIVAANDPICGPPQPTPRWLQLIDRHRGGLVYVEMPVGGHLGFLGCPWSEWTQAPNEMERFVLHSLIHFIESADTQAKAAKKIA</sequence>
<dbReference type="EMBL" id="CALQ01000328">
    <property type="protein sequence ID" value="CCM13656.1"/>
    <property type="molecule type" value="Genomic_DNA"/>
</dbReference>
<evidence type="ECO:0000256" key="1">
    <source>
        <dbReference type="ARBA" id="ARBA00010884"/>
    </source>
</evidence>
<evidence type="ECO:0000313" key="3">
    <source>
        <dbReference type="EMBL" id="CCM13656.1"/>
    </source>
</evidence>
<dbReference type="InterPro" id="IPR029058">
    <property type="entry name" value="AB_hydrolase_fold"/>
</dbReference>
<dbReference type="InterPro" id="IPR050960">
    <property type="entry name" value="AB_hydrolase_4_sf"/>
</dbReference>
<dbReference type="GO" id="GO:0047372">
    <property type="term" value="F:monoacylglycerol lipase activity"/>
    <property type="evidence" value="ECO:0007669"/>
    <property type="project" value="TreeGrafter"/>
</dbReference>
<proteinExistence type="inferred from homology"/>
<dbReference type="SUPFAM" id="SSF53474">
    <property type="entry name" value="alpha/beta-Hydrolases"/>
    <property type="match status" value="1"/>
</dbReference>
<accession>A0A1E1IR01</accession>
<feature type="domain" description="AB hydrolase-1" evidence="2">
    <location>
        <begin position="176"/>
        <end position="450"/>
    </location>
</feature>
<reference evidence="3" key="1">
    <citation type="submission" date="2012-08" db="EMBL/GenBank/DDBJ databases">
        <title>Comparative genomics of metastatic and non-metastatic Leishmania guyanensis provides insights into polygenic factors involved in Leishmania RNA virus infection.</title>
        <authorList>
            <person name="Smith D."/>
            <person name="Hertz-Fowler C."/>
            <person name="Martin R."/>
            <person name="Dickens N."/>
            <person name="Fasel N."/>
            <person name="Falquet L."/>
            <person name="Beverley S."/>
            <person name="Zangger H."/>
            <person name="Calderon-Copete S."/>
            <person name="Mottram J."/>
            <person name="Xenarios I."/>
        </authorList>
    </citation>
    <scope>NUCLEOTIDE SEQUENCE</scope>
    <source>
        <strain evidence="3">MHOM/BR/75/M4147/SSU:IR2SAT-LUC</strain>
    </source>
</reference>
<organism evidence="3">
    <name type="scientific">Leishmania guyanensis</name>
    <dbReference type="NCBI Taxonomy" id="5670"/>
    <lineage>
        <taxon>Eukaryota</taxon>
        <taxon>Discoba</taxon>
        <taxon>Euglenozoa</taxon>
        <taxon>Kinetoplastea</taxon>
        <taxon>Metakinetoplastina</taxon>
        <taxon>Trypanosomatida</taxon>
        <taxon>Trypanosomatidae</taxon>
        <taxon>Leishmaniinae</taxon>
        <taxon>Leishmania</taxon>
        <taxon>Leishmania guyanensis species complex</taxon>
    </lineage>
</organism>
<dbReference type="PANTHER" id="PTHR10794:SF63">
    <property type="entry name" value="ALPHA_BETA HYDROLASE 1, ISOFORM A"/>
    <property type="match status" value="1"/>
</dbReference>
<dbReference type="InterPro" id="IPR000073">
    <property type="entry name" value="AB_hydrolase_1"/>
</dbReference>
<gene>
    <name evidence="3" type="primary">LgM4147LRVhigh.11.00380.00390</name>
    <name evidence="3" type="ORF">BN36_1111680</name>
</gene>
<dbReference type="GO" id="GO:0034338">
    <property type="term" value="F:short-chain carboxylesterase activity"/>
    <property type="evidence" value="ECO:0007669"/>
    <property type="project" value="TreeGrafter"/>
</dbReference>
<dbReference type="Pfam" id="PF12697">
    <property type="entry name" value="Abhydrolase_6"/>
    <property type="match status" value="1"/>
</dbReference>
<dbReference type="Gene3D" id="3.40.50.1820">
    <property type="entry name" value="alpha/beta hydrolase"/>
    <property type="match status" value="1"/>
</dbReference>
<name>A0A1E1IR01_LEIGU</name>
<evidence type="ECO:0000259" key="2">
    <source>
        <dbReference type="Pfam" id="PF12697"/>
    </source>
</evidence>
<comment type="similarity">
    <text evidence="1">Belongs to the AB hydrolase superfamily. AB hydrolase 4 family.</text>
</comment>
<protein>
    <recommendedName>
        <fullName evidence="2">AB hydrolase-1 domain-containing protein</fullName>
    </recommendedName>
</protein>
<dbReference type="PANTHER" id="PTHR10794">
    <property type="entry name" value="ABHYDROLASE DOMAIN-CONTAINING PROTEIN"/>
    <property type="match status" value="1"/>
</dbReference>
<dbReference type="AlphaFoldDB" id="A0A1E1IR01"/>